<dbReference type="InterPro" id="IPR000014">
    <property type="entry name" value="PAS"/>
</dbReference>
<dbReference type="EMBL" id="FNHS01000007">
    <property type="protein sequence ID" value="SDN29742.1"/>
    <property type="molecule type" value="Genomic_DNA"/>
</dbReference>
<dbReference type="SUPFAM" id="SSF55785">
    <property type="entry name" value="PYP-like sensor domain (PAS domain)"/>
    <property type="match status" value="1"/>
</dbReference>
<dbReference type="Proteomes" id="UP000198704">
    <property type="component" value="Unassembled WGS sequence"/>
</dbReference>
<dbReference type="AlphaFoldDB" id="A0A1H0A7L8"/>
<accession>A0A1H0A7L8</accession>
<organism evidence="2 3">
    <name type="scientific">Methylobacterium phyllostachyos</name>
    <dbReference type="NCBI Taxonomy" id="582672"/>
    <lineage>
        <taxon>Bacteria</taxon>
        <taxon>Pseudomonadati</taxon>
        <taxon>Pseudomonadota</taxon>
        <taxon>Alphaproteobacteria</taxon>
        <taxon>Hyphomicrobiales</taxon>
        <taxon>Methylobacteriaceae</taxon>
        <taxon>Methylobacterium</taxon>
    </lineage>
</organism>
<evidence type="ECO:0000313" key="3">
    <source>
        <dbReference type="Proteomes" id="UP000198704"/>
    </source>
</evidence>
<gene>
    <name evidence="2" type="ORF">SAMN05216360_107108</name>
</gene>
<evidence type="ECO:0000313" key="2">
    <source>
        <dbReference type="EMBL" id="SDN29742.1"/>
    </source>
</evidence>
<dbReference type="Pfam" id="PF08447">
    <property type="entry name" value="PAS_3"/>
    <property type="match status" value="1"/>
</dbReference>
<sequence>MLLASTTASALQAAGFIGTWDTDVSAGQSVLDLGAASVLAGNPGLVGKPVPLDVALAQIHPEDRDWVFGTIRDLRQTGGPVAIEFRILTRTGETRWILNQGLLAPTETGGLHGRGAYIDITNLSGRSVPRRDSGPASTEHLDAAADHCVQLHTALERHGDAALRLLSGMLLLGIGRALAQRAS</sequence>
<dbReference type="Gene3D" id="3.30.450.20">
    <property type="entry name" value="PAS domain"/>
    <property type="match status" value="1"/>
</dbReference>
<dbReference type="InterPro" id="IPR035965">
    <property type="entry name" value="PAS-like_dom_sf"/>
</dbReference>
<dbReference type="CDD" id="cd00130">
    <property type="entry name" value="PAS"/>
    <property type="match status" value="1"/>
</dbReference>
<proteinExistence type="predicted"/>
<feature type="domain" description="PAS fold-3" evidence="1">
    <location>
        <begin position="56"/>
        <end position="104"/>
    </location>
</feature>
<keyword evidence="3" id="KW-1185">Reference proteome</keyword>
<dbReference type="OrthoDB" id="7992352at2"/>
<reference evidence="3" key="1">
    <citation type="submission" date="2016-10" db="EMBL/GenBank/DDBJ databases">
        <authorList>
            <person name="Varghese N."/>
            <person name="Submissions S."/>
        </authorList>
    </citation>
    <scope>NUCLEOTIDE SEQUENCE [LARGE SCALE GENOMIC DNA]</scope>
    <source>
        <strain evidence="3">BL47</strain>
    </source>
</reference>
<name>A0A1H0A7L8_9HYPH</name>
<protein>
    <submittedName>
        <fullName evidence="2">PAS fold-containing protein</fullName>
    </submittedName>
</protein>
<dbReference type="STRING" id="582672.SAMN05216360_107108"/>
<dbReference type="InterPro" id="IPR013655">
    <property type="entry name" value="PAS_fold_3"/>
</dbReference>
<evidence type="ECO:0000259" key="1">
    <source>
        <dbReference type="Pfam" id="PF08447"/>
    </source>
</evidence>
<dbReference type="RefSeq" id="WP_091716307.1">
    <property type="nucleotide sequence ID" value="NZ_FNHS01000007.1"/>
</dbReference>